<keyword evidence="4" id="KW-1185">Reference proteome</keyword>
<dbReference type="PANTHER" id="PTHR21366">
    <property type="entry name" value="GLYOXALASE FAMILY PROTEIN"/>
    <property type="match status" value="1"/>
</dbReference>
<protein>
    <submittedName>
        <fullName evidence="3">VOC family protein</fullName>
    </submittedName>
</protein>
<reference evidence="3 4" key="1">
    <citation type="submission" date="2018-09" db="EMBL/GenBank/DDBJ databases">
        <title>YIM 75507 draft genome.</title>
        <authorList>
            <person name="Tang S."/>
            <person name="Feng Y."/>
        </authorList>
    </citation>
    <scope>NUCLEOTIDE SEQUENCE [LARGE SCALE GENOMIC DNA]</scope>
    <source>
        <strain evidence="3 4">YIM 75507</strain>
    </source>
</reference>
<dbReference type="Pfam" id="PF00903">
    <property type="entry name" value="Glyoxalase"/>
    <property type="match status" value="1"/>
</dbReference>
<evidence type="ECO:0000313" key="3">
    <source>
        <dbReference type="EMBL" id="RJL26531.1"/>
    </source>
</evidence>
<accession>A0A3A4ADM8</accession>
<dbReference type="CDD" id="cd06587">
    <property type="entry name" value="VOC"/>
    <property type="match status" value="1"/>
</dbReference>
<proteinExistence type="predicted"/>
<comment type="caution">
    <text evidence="3">The sequence shown here is derived from an EMBL/GenBank/DDBJ whole genome shotgun (WGS) entry which is preliminary data.</text>
</comment>
<sequence>MTTEDERREIRRRHLREVRHGTSGCGVHHVTLISGDVERTIRFYQDVLEFPLTTVAENPGHEGSSRVLFDVGDGDLLAFADFPGLALPAYREVLGGLHHIAIRVPPERWSRLRGRLDEARVPYHQENGVSLRFADPDGTPLELTAAPPAEAESPHRR</sequence>
<dbReference type="EMBL" id="QZEY01000012">
    <property type="protein sequence ID" value="RJL26531.1"/>
    <property type="molecule type" value="Genomic_DNA"/>
</dbReference>
<dbReference type="PANTHER" id="PTHR21366:SF31">
    <property type="entry name" value="METALLOTHIOL TRANSFERASE FOSB"/>
    <property type="match status" value="1"/>
</dbReference>
<dbReference type="RefSeq" id="WP_119929262.1">
    <property type="nucleotide sequence ID" value="NZ_QZEY01000012.1"/>
</dbReference>
<organism evidence="3 4">
    <name type="scientific">Bailinhaonella thermotolerans</name>
    <dbReference type="NCBI Taxonomy" id="1070861"/>
    <lineage>
        <taxon>Bacteria</taxon>
        <taxon>Bacillati</taxon>
        <taxon>Actinomycetota</taxon>
        <taxon>Actinomycetes</taxon>
        <taxon>Streptosporangiales</taxon>
        <taxon>Streptosporangiaceae</taxon>
        <taxon>Bailinhaonella</taxon>
    </lineage>
</organism>
<feature type="domain" description="VOC" evidence="2">
    <location>
        <begin position="26"/>
        <end position="146"/>
    </location>
</feature>
<gene>
    <name evidence="3" type="ORF">D5H75_26475</name>
</gene>
<evidence type="ECO:0000256" key="1">
    <source>
        <dbReference type="SAM" id="MobiDB-lite"/>
    </source>
</evidence>
<dbReference type="SUPFAM" id="SSF54593">
    <property type="entry name" value="Glyoxalase/Bleomycin resistance protein/Dihydroxybiphenyl dioxygenase"/>
    <property type="match status" value="1"/>
</dbReference>
<dbReference type="AlphaFoldDB" id="A0A3A4ADM8"/>
<dbReference type="InterPro" id="IPR004360">
    <property type="entry name" value="Glyas_Fos-R_dOase_dom"/>
</dbReference>
<evidence type="ECO:0000313" key="4">
    <source>
        <dbReference type="Proteomes" id="UP000265768"/>
    </source>
</evidence>
<feature type="compositionally biased region" description="Low complexity" evidence="1">
    <location>
        <begin position="139"/>
        <end position="151"/>
    </location>
</feature>
<dbReference type="OrthoDB" id="5242400at2"/>
<evidence type="ECO:0000259" key="2">
    <source>
        <dbReference type="PROSITE" id="PS51819"/>
    </source>
</evidence>
<feature type="region of interest" description="Disordered" evidence="1">
    <location>
        <begin position="134"/>
        <end position="157"/>
    </location>
</feature>
<dbReference type="PROSITE" id="PS51819">
    <property type="entry name" value="VOC"/>
    <property type="match status" value="1"/>
</dbReference>
<dbReference type="Gene3D" id="3.10.180.10">
    <property type="entry name" value="2,3-Dihydroxybiphenyl 1,2-Dioxygenase, domain 1"/>
    <property type="match status" value="1"/>
</dbReference>
<dbReference type="InterPro" id="IPR037523">
    <property type="entry name" value="VOC_core"/>
</dbReference>
<dbReference type="Proteomes" id="UP000265768">
    <property type="component" value="Unassembled WGS sequence"/>
</dbReference>
<dbReference type="InterPro" id="IPR050383">
    <property type="entry name" value="GlyoxalaseI/FosfomycinResist"/>
</dbReference>
<dbReference type="InterPro" id="IPR029068">
    <property type="entry name" value="Glyas_Bleomycin-R_OHBP_Dase"/>
</dbReference>
<name>A0A3A4ADM8_9ACTN</name>